<feature type="transmembrane region" description="Helical" evidence="5">
    <location>
        <begin position="144"/>
        <end position="164"/>
    </location>
</feature>
<dbReference type="InterPro" id="IPR051395">
    <property type="entry name" value="Cytochrome_c_Peroxidase/MauG"/>
</dbReference>
<evidence type="ECO:0000256" key="4">
    <source>
        <dbReference type="PROSITE-ProRule" id="PRU00433"/>
    </source>
</evidence>
<evidence type="ECO:0000256" key="3">
    <source>
        <dbReference type="ARBA" id="ARBA00023004"/>
    </source>
</evidence>
<dbReference type="PANTHER" id="PTHR30600:SF9">
    <property type="entry name" value="BLR7738 PROTEIN"/>
    <property type="match status" value="1"/>
</dbReference>
<keyword evidence="3 4" id="KW-0408">Iron</keyword>
<dbReference type="EMBL" id="FOIJ01000001">
    <property type="protein sequence ID" value="SES71083.1"/>
    <property type="molecule type" value="Genomic_DNA"/>
</dbReference>
<proteinExistence type="predicted"/>
<dbReference type="PANTHER" id="PTHR30600">
    <property type="entry name" value="CYTOCHROME C PEROXIDASE-RELATED"/>
    <property type="match status" value="1"/>
</dbReference>
<dbReference type="GO" id="GO:0020037">
    <property type="term" value="F:heme binding"/>
    <property type="evidence" value="ECO:0007669"/>
    <property type="project" value="InterPro"/>
</dbReference>
<evidence type="ECO:0000313" key="7">
    <source>
        <dbReference type="EMBL" id="SES71083.1"/>
    </source>
</evidence>
<feature type="transmembrane region" description="Helical" evidence="5">
    <location>
        <begin position="104"/>
        <end position="124"/>
    </location>
</feature>
<dbReference type="Pfam" id="PF21419">
    <property type="entry name" value="RoxA-like_Cyt-c"/>
    <property type="match status" value="1"/>
</dbReference>
<evidence type="ECO:0000256" key="1">
    <source>
        <dbReference type="ARBA" id="ARBA00022617"/>
    </source>
</evidence>
<sequence>MNMENKYSRWFGRMMWAGIIVNGCIAVLALWKPLWVIAQLDLPPATPLVWPRFSALLLFELYVLYMPATQPLRFPRSAVLSVVPRITGVVFFLLIYLSGHPPSYLIFALNDLFFGLSQAILLYLATQPGRRAVRAPQAGLRPFYMWILLPLLLLLPGYGAWFYLLRERPVRYEAAEDHFKYGSIGTEFEQGIPYWIWFVLPRVFPEKLPAAGGYTSLGVVWEESRELPIGFTKQTIGFPRVGLNCAVCHISSYRKSASDSLPTVVLGGTGQTFDAQGYLRFLFACASDSRFTPDILLPEIERGYSLSFLERQLYRYLLIPLTRSALLEQKASFAWTDARPAWGHGRVDPFNPVKFGILELPMDRTIGNSDVMPLWGMKDRPAGAYHWDGLNSAVKEVVISSAIADGSPPKVINRPDVQEALRRVRAFIDELPAPKYPFVINETLKARGKPIYEAHCASCHGNEGQGTARIIPIEEIGTDAHRMDSWSEQAAVDFNHYTAGYAWQLGAFRKELGYLATPLKGLWLRAPYLHNGSVPTLKDLLEPVANRPLSFYRGNDVYDTDNVGFVSNLPQVVRNGLTQPLSRYDTMLPGNGNQGHLYGVNLAPEAKRALLEFMKSL</sequence>
<dbReference type="PROSITE" id="PS51007">
    <property type="entry name" value="CYTC"/>
    <property type="match status" value="1"/>
</dbReference>
<feature type="transmembrane region" description="Helical" evidence="5">
    <location>
        <begin position="16"/>
        <end position="37"/>
    </location>
</feature>
<keyword evidence="2 4" id="KW-0479">Metal-binding</keyword>
<dbReference type="Proteomes" id="UP000199181">
    <property type="component" value="Unassembled WGS sequence"/>
</dbReference>
<feature type="domain" description="Cytochrome c" evidence="6">
    <location>
        <begin position="443"/>
        <end position="617"/>
    </location>
</feature>
<evidence type="ECO:0000259" key="6">
    <source>
        <dbReference type="PROSITE" id="PS51007"/>
    </source>
</evidence>
<protein>
    <submittedName>
        <fullName evidence="7">Cytochrome C oxidase, cbb3-type, subunit III</fullName>
    </submittedName>
</protein>
<dbReference type="GO" id="GO:0004130">
    <property type="term" value="F:cytochrome-c peroxidase activity"/>
    <property type="evidence" value="ECO:0007669"/>
    <property type="project" value="TreeGrafter"/>
</dbReference>
<dbReference type="Pfam" id="PF00034">
    <property type="entry name" value="Cytochrom_C"/>
    <property type="match status" value="1"/>
</dbReference>
<dbReference type="RefSeq" id="WP_218151711.1">
    <property type="nucleotide sequence ID" value="NZ_FOIJ01000001.1"/>
</dbReference>
<evidence type="ECO:0000256" key="2">
    <source>
        <dbReference type="ARBA" id="ARBA00022723"/>
    </source>
</evidence>
<dbReference type="Gene3D" id="1.10.760.10">
    <property type="entry name" value="Cytochrome c-like domain"/>
    <property type="match status" value="1"/>
</dbReference>
<evidence type="ECO:0000256" key="5">
    <source>
        <dbReference type="SAM" id="Phobius"/>
    </source>
</evidence>
<reference evidence="8" key="1">
    <citation type="submission" date="2016-10" db="EMBL/GenBank/DDBJ databases">
        <authorList>
            <person name="Varghese N."/>
            <person name="Submissions S."/>
        </authorList>
    </citation>
    <scope>NUCLEOTIDE SEQUENCE [LARGE SCALE GENOMIC DNA]</scope>
    <source>
        <strain evidence="8">DSM 16858</strain>
    </source>
</reference>
<dbReference type="GO" id="GO:0046872">
    <property type="term" value="F:metal ion binding"/>
    <property type="evidence" value="ECO:0007669"/>
    <property type="project" value="UniProtKB-KW"/>
</dbReference>
<feature type="transmembrane region" description="Helical" evidence="5">
    <location>
        <begin position="49"/>
        <end position="66"/>
    </location>
</feature>
<dbReference type="InterPro" id="IPR036909">
    <property type="entry name" value="Cyt_c-like_dom_sf"/>
</dbReference>
<keyword evidence="8" id="KW-1185">Reference proteome</keyword>
<dbReference type="SUPFAM" id="SSF46626">
    <property type="entry name" value="Cytochrome c"/>
    <property type="match status" value="1"/>
</dbReference>
<keyword evidence="1 4" id="KW-0349">Heme</keyword>
<dbReference type="AlphaFoldDB" id="A0A1H9YPM8"/>
<keyword evidence="5" id="KW-0812">Transmembrane</keyword>
<dbReference type="InterPro" id="IPR009056">
    <property type="entry name" value="Cyt_c-like_dom"/>
</dbReference>
<gene>
    <name evidence="7" type="ORF">SAMN05443639_1019</name>
</gene>
<keyword evidence="5" id="KW-1133">Transmembrane helix</keyword>
<organism evidence="7 8">
    <name type="scientific">Stigmatella erecta</name>
    <dbReference type="NCBI Taxonomy" id="83460"/>
    <lineage>
        <taxon>Bacteria</taxon>
        <taxon>Pseudomonadati</taxon>
        <taxon>Myxococcota</taxon>
        <taxon>Myxococcia</taxon>
        <taxon>Myxococcales</taxon>
        <taxon>Cystobacterineae</taxon>
        <taxon>Archangiaceae</taxon>
        <taxon>Stigmatella</taxon>
    </lineage>
</organism>
<keyword evidence="5" id="KW-0472">Membrane</keyword>
<accession>A0A1H9YPM8</accession>
<dbReference type="GO" id="GO:0009055">
    <property type="term" value="F:electron transfer activity"/>
    <property type="evidence" value="ECO:0007669"/>
    <property type="project" value="InterPro"/>
</dbReference>
<name>A0A1H9YPM8_9BACT</name>
<evidence type="ECO:0000313" key="8">
    <source>
        <dbReference type="Proteomes" id="UP000199181"/>
    </source>
</evidence>
<feature type="transmembrane region" description="Helical" evidence="5">
    <location>
        <begin position="78"/>
        <end position="98"/>
    </location>
</feature>